<feature type="transmembrane region" description="Helical" evidence="6">
    <location>
        <begin position="438"/>
        <end position="461"/>
    </location>
</feature>
<evidence type="ECO:0000313" key="8">
    <source>
        <dbReference type="Proteomes" id="UP000003327"/>
    </source>
</evidence>
<dbReference type="EMBL" id="ACVA01000036">
    <property type="protein sequence ID" value="EEX18504.1"/>
    <property type="molecule type" value="Genomic_DNA"/>
</dbReference>
<name>C9MQ01_9BACT</name>
<dbReference type="RefSeq" id="WP_004383370.1">
    <property type="nucleotide sequence ID" value="NZ_GG698714.1"/>
</dbReference>
<gene>
    <name evidence="7" type="ORF">HMPREF0973_01700</name>
</gene>
<sequence>MSQNVSNNKVIAKNATMLYFRMFFTLVISFYSSRIVLRALGVSDYGIYNVVGGVIAVINVLTSSLGTATSRFLTYSLGKGSLRELQITFSTAYYIHVMLALSFLFLAETIGLWFVNTQLVIPEGRMVAANWVYQSAVLSTVLGITQIPYDAAISAHEKMGVFAYLQIFNAILKLGIAFVVLIATIDHLILYSVLYVFLSIAFLLYYRYYCKRNFAECSLILVFKKILFKQMLAFSVWSMFGNVTNTFKDQGLNVLLNRFFGTLLNAAAGVAGQVMGILSAFAGNITLAFRPQIVKEYAAGNYTRFNYLICMGTKFQVIVCILSVVPIFFNLDFLMGLWLDVVPDGAVVLCQVLLINTIFFSLNPFIYYGIVATGRVRSINLALGILYVVALVLFFVTLKITGSYVVTYIMNLLVSPISTVFYVIVLKKILSEFDVKAFVVNTLFPLILLAFLSILLAWFITLSFDNVWIKLFVTLLICTSFICSMSYFFLLDVNTKAFCKNYIFKKLHLLNT</sequence>
<feature type="transmembrane region" description="Helical" evidence="6">
    <location>
        <begin position="263"/>
        <end position="287"/>
    </location>
</feature>
<feature type="transmembrane region" description="Helical" evidence="6">
    <location>
        <begin position="18"/>
        <end position="40"/>
    </location>
</feature>
<feature type="transmembrane region" description="Helical" evidence="6">
    <location>
        <begin position="379"/>
        <end position="398"/>
    </location>
</feature>
<protein>
    <recommendedName>
        <fullName evidence="9">Polysaccharide biosynthesis protein</fullName>
    </recommendedName>
</protein>
<comment type="caution">
    <text evidence="7">The sequence shown here is derived from an EMBL/GenBank/DDBJ whole genome shotgun (WGS) entry which is preliminary data.</text>
</comment>
<evidence type="ECO:0000256" key="1">
    <source>
        <dbReference type="ARBA" id="ARBA00004651"/>
    </source>
</evidence>
<evidence type="ECO:0000256" key="6">
    <source>
        <dbReference type="SAM" id="Phobius"/>
    </source>
</evidence>
<dbReference type="AlphaFoldDB" id="C9MQ01"/>
<dbReference type="OrthoDB" id="5365632at2"/>
<dbReference type="GO" id="GO:0005886">
    <property type="term" value="C:plasma membrane"/>
    <property type="evidence" value="ECO:0007669"/>
    <property type="project" value="UniProtKB-SubCell"/>
</dbReference>
<feature type="transmembrane region" description="Helical" evidence="6">
    <location>
        <begin position="93"/>
        <end position="115"/>
    </location>
</feature>
<accession>C9MQ01</accession>
<feature type="transmembrane region" description="Helical" evidence="6">
    <location>
        <begin position="345"/>
        <end position="367"/>
    </location>
</feature>
<evidence type="ECO:0000313" key="7">
    <source>
        <dbReference type="EMBL" id="EEX18504.1"/>
    </source>
</evidence>
<feature type="transmembrane region" description="Helical" evidence="6">
    <location>
        <begin position="131"/>
        <end position="149"/>
    </location>
</feature>
<dbReference type="HOGENOM" id="CLU_040798_1_0_10"/>
<feature type="transmembrane region" description="Helical" evidence="6">
    <location>
        <begin position="317"/>
        <end position="339"/>
    </location>
</feature>
<dbReference type="PANTHER" id="PTHR30250:SF26">
    <property type="entry name" value="PSMA PROTEIN"/>
    <property type="match status" value="1"/>
</dbReference>
<comment type="subcellular location">
    <subcellularLocation>
        <location evidence="1">Cell membrane</location>
        <topology evidence="1">Multi-pass membrane protein</topology>
    </subcellularLocation>
</comment>
<dbReference type="eggNOG" id="COG2244">
    <property type="taxonomic scope" value="Bacteria"/>
</dbReference>
<feature type="transmembrane region" description="Helical" evidence="6">
    <location>
        <begin position="188"/>
        <end position="206"/>
    </location>
</feature>
<proteinExistence type="predicted"/>
<feature type="transmembrane region" description="Helical" evidence="6">
    <location>
        <begin position="467"/>
        <end position="490"/>
    </location>
</feature>
<organism evidence="7 8">
    <name type="scientific">Prevotella veroralis F0319</name>
    <dbReference type="NCBI Taxonomy" id="649761"/>
    <lineage>
        <taxon>Bacteria</taxon>
        <taxon>Pseudomonadati</taxon>
        <taxon>Bacteroidota</taxon>
        <taxon>Bacteroidia</taxon>
        <taxon>Bacteroidales</taxon>
        <taxon>Prevotellaceae</taxon>
        <taxon>Prevotella</taxon>
    </lineage>
</organism>
<evidence type="ECO:0008006" key="9">
    <source>
        <dbReference type="Google" id="ProtNLM"/>
    </source>
</evidence>
<evidence type="ECO:0000256" key="2">
    <source>
        <dbReference type="ARBA" id="ARBA00022475"/>
    </source>
</evidence>
<keyword evidence="5 6" id="KW-0472">Membrane</keyword>
<keyword evidence="2" id="KW-1003">Cell membrane</keyword>
<evidence type="ECO:0000256" key="5">
    <source>
        <dbReference type="ARBA" id="ARBA00023136"/>
    </source>
</evidence>
<feature type="transmembrane region" description="Helical" evidence="6">
    <location>
        <begin position="46"/>
        <end position="73"/>
    </location>
</feature>
<keyword evidence="4 6" id="KW-1133">Transmembrane helix</keyword>
<keyword evidence="3 6" id="KW-0812">Transmembrane</keyword>
<feature type="transmembrane region" description="Helical" evidence="6">
    <location>
        <begin position="404"/>
        <end position="426"/>
    </location>
</feature>
<feature type="transmembrane region" description="Helical" evidence="6">
    <location>
        <begin position="161"/>
        <end position="182"/>
    </location>
</feature>
<dbReference type="PANTHER" id="PTHR30250">
    <property type="entry name" value="PST FAMILY PREDICTED COLANIC ACID TRANSPORTER"/>
    <property type="match status" value="1"/>
</dbReference>
<dbReference type="Proteomes" id="UP000003327">
    <property type="component" value="Unassembled WGS sequence"/>
</dbReference>
<dbReference type="STRING" id="649761.HMPREF0973_01700"/>
<dbReference type="InterPro" id="IPR050833">
    <property type="entry name" value="Poly_Biosynth_Transport"/>
</dbReference>
<reference evidence="7 8" key="1">
    <citation type="submission" date="2009-09" db="EMBL/GenBank/DDBJ databases">
        <authorList>
            <person name="Weinstock G."/>
            <person name="Sodergren E."/>
            <person name="Clifton S."/>
            <person name="Fulton L."/>
            <person name="Fulton B."/>
            <person name="Courtney L."/>
            <person name="Fronick C."/>
            <person name="Harrison M."/>
            <person name="Strong C."/>
            <person name="Farmer C."/>
            <person name="Delahaunty K."/>
            <person name="Markovic C."/>
            <person name="Hall O."/>
            <person name="Minx P."/>
            <person name="Tomlinson C."/>
            <person name="Mitreva M."/>
            <person name="Nelson J."/>
            <person name="Hou S."/>
            <person name="Wollam A."/>
            <person name="Pepin K.H."/>
            <person name="Johnson M."/>
            <person name="Bhonagiri V."/>
            <person name="Nash W.E."/>
            <person name="Warren W."/>
            <person name="Chinwalla A."/>
            <person name="Mardis E.R."/>
            <person name="Wilson R.K."/>
        </authorList>
    </citation>
    <scope>NUCLEOTIDE SEQUENCE [LARGE SCALE GENOMIC DNA]</scope>
    <source>
        <strain evidence="7 8">F0319</strain>
    </source>
</reference>
<evidence type="ECO:0000256" key="3">
    <source>
        <dbReference type="ARBA" id="ARBA00022692"/>
    </source>
</evidence>
<evidence type="ECO:0000256" key="4">
    <source>
        <dbReference type="ARBA" id="ARBA00022989"/>
    </source>
</evidence>
<keyword evidence="8" id="KW-1185">Reference proteome</keyword>